<keyword evidence="2" id="KW-0808">Transferase</keyword>
<dbReference type="EMBL" id="FPBP01000001">
    <property type="protein sequence ID" value="SFU29352.1"/>
    <property type="molecule type" value="Genomic_DNA"/>
</dbReference>
<dbReference type="SUPFAM" id="SSF53271">
    <property type="entry name" value="PRTase-like"/>
    <property type="match status" value="1"/>
</dbReference>
<dbReference type="Proteomes" id="UP000198693">
    <property type="component" value="Unassembled WGS sequence"/>
</dbReference>
<evidence type="ECO:0000313" key="3">
    <source>
        <dbReference type="Proteomes" id="UP000198693"/>
    </source>
</evidence>
<dbReference type="OrthoDB" id="9804476at2"/>
<protein>
    <submittedName>
        <fullName evidence="2">Hypoxanthine phosphoribosyltransferase</fullName>
    </submittedName>
</protein>
<keyword evidence="3" id="KW-1185">Reference proteome</keyword>
<dbReference type="GO" id="GO:0016757">
    <property type="term" value="F:glycosyltransferase activity"/>
    <property type="evidence" value="ECO:0007669"/>
    <property type="project" value="UniProtKB-KW"/>
</dbReference>
<dbReference type="STRING" id="463301.SAMN04487955_101126"/>
<evidence type="ECO:0000259" key="1">
    <source>
        <dbReference type="Pfam" id="PF00156"/>
    </source>
</evidence>
<organism evidence="2 3">
    <name type="scientific">Halomonas korlensis</name>
    <dbReference type="NCBI Taxonomy" id="463301"/>
    <lineage>
        <taxon>Bacteria</taxon>
        <taxon>Pseudomonadati</taxon>
        <taxon>Pseudomonadota</taxon>
        <taxon>Gammaproteobacteria</taxon>
        <taxon>Oceanospirillales</taxon>
        <taxon>Halomonadaceae</taxon>
        <taxon>Halomonas</taxon>
    </lineage>
</organism>
<feature type="domain" description="Phosphoribosyltransferase" evidence="1">
    <location>
        <begin position="16"/>
        <end position="111"/>
    </location>
</feature>
<dbReference type="AlphaFoldDB" id="A0A1I7EZH7"/>
<keyword evidence="2" id="KW-0328">Glycosyltransferase</keyword>
<dbReference type="InterPro" id="IPR000836">
    <property type="entry name" value="PRTase_dom"/>
</dbReference>
<accession>A0A1I7EZH7</accession>
<dbReference type="Pfam" id="PF00156">
    <property type="entry name" value="Pribosyltran"/>
    <property type="match status" value="1"/>
</dbReference>
<dbReference type="Gene3D" id="3.40.50.2020">
    <property type="match status" value="1"/>
</dbReference>
<sequence length="330" mass="38084">MKFKSYKDLGQDIQNNIHKLQGEGYDLVVGIPRSGMIPAYMIGLLLNVNCTDLNSFLNNASIKSGITRKGARTLNTAWDAEKILLVDDSVMTGRSIRAALEQIKDRTSRQVTRLAIYVERDSIKFIDIFFEIAPGPRVFQWNIFHHPVLGSSYVELEGVLCLEPDRGVIQEEERYRDYLMNAKPLVLPTYKLHTIVTHRSEEYRELTLRWLEKHNIEHDHLIMSDASSTRKAEDFEEYAAQLANHYGSSIARLFFAKKELMARRVAEHSGKPVFCLESSEMCHPGMGSVAKNGKQHLVRVAMRKLRRKFLLMTPDSTKQVMQRFYRKCFR</sequence>
<dbReference type="RefSeq" id="WP_089791886.1">
    <property type="nucleotide sequence ID" value="NZ_FPBP01000001.1"/>
</dbReference>
<name>A0A1I7EZH7_9GAMM</name>
<proteinExistence type="predicted"/>
<evidence type="ECO:0000313" key="2">
    <source>
        <dbReference type="EMBL" id="SFU29352.1"/>
    </source>
</evidence>
<reference evidence="3" key="1">
    <citation type="submission" date="2016-10" db="EMBL/GenBank/DDBJ databases">
        <authorList>
            <person name="Varghese N."/>
            <person name="Submissions S."/>
        </authorList>
    </citation>
    <scope>NUCLEOTIDE SEQUENCE [LARGE SCALE GENOMIC DNA]</scope>
    <source>
        <strain evidence="3">CGMCC 1.6981</strain>
    </source>
</reference>
<dbReference type="CDD" id="cd06223">
    <property type="entry name" value="PRTases_typeI"/>
    <property type="match status" value="1"/>
</dbReference>
<dbReference type="InterPro" id="IPR029057">
    <property type="entry name" value="PRTase-like"/>
</dbReference>
<gene>
    <name evidence="2" type="ORF">SAMN04487955_101126</name>
</gene>